<reference evidence="17 18" key="1">
    <citation type="journal article" date="2019" name="Int. J. Syst. Evol. Microbiol.">
        <title>The Global Catalogue of Microorganisms (GCM) 10K type strain sequencing project: providing services to taxonomists for standard genome sequencing and annotation.</title>
        <authorList>
            <consortium name="The Broad Institute Genomics Platform"/>
            <consortium name="The Broad Institute Genome Sequencing Center for Infectious Disease"/>
            <person name="Wu L."/>
            <person name="Ma J."/>
        </authorList>
    </citation>
    <scope>NUCLEOTIDE SEQUENCE [LARGE SCALE GENOMIC DNA]</scope>
    <source>
        <strain evidence="17 18">DT85</strain>
    </source>
</reference>
<comment type="subcellular location">
    <subcellularLocation>
        <location evidence="2 13">Cytoplasm</location>
    </subcellularLocation>
</comment>
<feature type="binding site" evidence="13">
    <location>
        <position position="155"/>
    </location>
    <ligand>
        <name>substrate</name>
    </ligand>
</feature>
<dbReference type="EMBL" id="JBHTAP010000001">
    <property type="protein sequence ID" value="MFC7236400.1"/>
    <property type="molecule type" value="Genomic_DNA"/>
</dbReference>
<accession>A0ABD5ZSP9</accession>
<evidence type="ECO:0000256" key="4">
    <source>
        <dbReference type="ARBA" id="ARBA00008982"/>
    </source>
</evidence>
<dbReference type="InterPro" id="IPR036043">
    <property type="entry name" value="Phosphoglycerate_kinase_sf"/>
</dbReference>
<proteinExistence type="inferred from homology"/>
<feature type="binding site" evidence="13 14">
    <location>
        <begin position="20"/>
        <end position="22"/>
    </location>
    <ligand>
        <name>substrate</name>
    </ligand>
</feature>
<evidence type="ECO:0000256" key="5">
    <source>
        <dbReference type="ARBA" id="ARBA00013061"/>
    </source>
</evidence>
<dbReference type="InterPro" id="IPR001576">
    <property type="entry name" value="Phosphoglycerate_kinase"/>
</dbReference>
<keyword evidence="9 13" id="KW-0547">Nucleotide-binding</keyword>
<feature type="binding site" evidence="13">
    <location>
        <position position="35"/>
    </location>
    <ligand>
        <name>substrate</name>
    </ligand>
</feature>
<comment type="subunit">
    <text evidence="13">Monomer.</text>
</comment>
<dbReference type="GO" id="GO:0006096">
    <property type="term" value="P:glycolytic process"/>
    <property type="evidence" value="ECO:0007669"/>
    <property type="project" value="UniProtKB-UniRule"/>
</dbReference>
<evidence type="ECO:0000313" key="17">
    <source>
        <dbReference type="EMBL" id="MFC7236400.1"/>
    </source>
</evidence>
<evidence type="ECO:0000256" key="8">
    <source>
        <dbReference type="ARBA" id="ARBA00022679"/>
    </source>
</evidence>
<evidence type="ECO:0000256" key="16">
    <source>
        <dbReference type="RuleBase" id="RU000532"/>
    </source>
</evidence>
<evidence type="ECO:0000313" key="18">
    <source>
        <dbReference type="Proteomes" id="UP001596398"/>
    </source>
</evidence>
<keyword evidence="18" id="KW-1185">Reference proteome</keyword>
<feature type="binding site" evidence="13 14">
    <location>
        <begin position="58"/>
        <end position="61"/>
    </location>
    <ligand>
        <name>substrate</name>
    </ligand>
</feature>
<feature type="binding site" evidence="14">
    <location>
        <position position="35"/>
    </location>
    <ligand>
        <name>(2R)-3-phosphoglycerate</name>
        <dbReference type="ChEBI" id="CHEBI:58272"/>
    </ligand>
</feature>
<evidence type="ECO:0000256" key="2">
    <source>
        <dbReference type="ARBA" id="ARBA00004496"/>
    </source>
</evidence>
<dbReference type="PANTHER" id="PTHR11406">
    <property type="entry name" value="PHOSPHOGLYCERATE KINASE"/>
    <property type="match status" value="1"/>
</dbReference>
<dbReference type="GO" id="GO:0005524">
    <property type="term" value="F:ATP binding"/>
    <property type="evidence" value="ECO:0007669"/>
    <property type="project" value="UniProtKB-KW"/>
</dbReference>
<evidence type="ECO:0000256" key="1">
    <source>
        <dbReference type="ARBA" id="ARBA00000642"/>
    </source>
</evidence>
<dbReference type="AlphaFoldDB" id="A0ABD5ZSP9"/>
<comment type="pathway">
    <text evidence="3 13">Carbohydrate degradation; glycolysis; pyruvate from D-glyceraldehyde 3-phosphate: step 2/5.</text>
</comment>
<sequence>MIRTLDDLDAEGAAVGVRVDINSPLAADGLADDARLRAHVDTLSELADRNARVVLLAHQGRPGGDEFSTLAAHAARLDELLDASVGYCDATFSSDARDRVDALDAGSVLVLENTRFYSEEYMEWDAEEAADTHLVAKLAPALDAFVNDAFAAAHRSQPSLVGFPGRLPSYAGRVMERELDVLGNIDESPEPRVYVLGGAKVTDSVDVARSVLERGLADAVLTAGIVGNAFLLADGVRLGAASAEVVNDRSAEAVKRAGDLLDEYGHRIYLPRDVAVGRDGERVELDLADLPSPEPAMDVGSRTVAAYADVLEDAGTAVLNGPAGVFEDELFAYGTRELYESAARAEYSIVGGGDTAAALRRLGIEGFSHVSTGGGAALRMLTDGDLPAVTVLDD</sequence>
<dbReference type="SUPFAM" id="SSF53748">
    <property type="entry name" value="Phosphoglycerate kinase"/>
    <property type="match status" value="1"/>
</dbReference>
<organism evidence="17 18">
    <name type="scientific">Halosegnis marinus</name>
    <dbReference type="NCBI Taxonomy" id="3034023"/>
    <lineage>
        <taxon>Archaea</taxon>
        <taxon>Methanobacteriati</taxon>
        <taxon>Methanobacteriota</taxon>
        <taxon>Stenosarchaea group</taxon>
        <taxon>Halobacteria</taxon>
        <taxon>Halobacteriales</taxon>
        <taxon>Natronomonadaceae</taxon>
        <taxon>Halosegnis</taxon>
    </lineage>
</organism>
<dbReference type="GO" id="GO:0004618">
    <property type="term" value="F:phosphoglycerate kinase activity"/>
    <property type="evidence" value="ECO:0007669"/>
    <property type="project" value="UniProtKB-UniRule"/>
</dbReference>
<feature type="binding site" evidence="13 15">
    <location>
        <begin position="352"/>
        <end position="355"/>
    </location>
    <ligand>
        <name>ATP</name>
        <dbReference type="ChEBI" id="CHEBI:30616"/>
    </ligand>
</feature>
<evidence type="ECO:0000256" key="14">
    <source>
        <dbReference type="PIRSR" id="PIRSR000724-1"/>
    </source>
</evidence>
<dbReference type="Pfam" id="PF00162">
    <property type="entry name" value="PGK"/>
    <property type="match status" value="1"/>
</dbReference>
<keyword evidence="12 13" id="KW-0324">Glycolysis</keyword>
<evidence type="ECO:0000256" key="6">
    <source>
        <dbReference type="ARBA" id="ARBA00016471"/>
    </source>
</evidence>
<protein>
    <recommendedName>
        <fullName evidence="6 13">Phosphoglycerate kinase</fullName>
        <ecNumber evidence="5 13">2.7.2.3</ecNumber>
    </recommendedName>
</protein>
<evidence type="ECO:0000256" key="13">
    <source>
        <dbReference type="HAMAP-Rule" id="MF_00145"/>
    </source>
</evidence>
<dbReference type="InterPro" id="IPR015824">
    <property type="entry name" value="Phosphoglycerate_kinase_N"/>
</dbReference>
<feature type="binding site" evidence="13 15">
    <location>
        <position position="327"/>
    </location>
    <ligand>
        <name>ATP</name>
        <dbReference type="ChEBI" id="CHEBI:30616"/>
    </ligand>
</feature>
<dbReference type="EC" id="2.7.2.3" evidence="5 13"/>
<evidence type="ECO:0000256" key="9">
    <source>
        <dbReference type="ARBA" id="ARBA00022741"/>
    </source>
</evidence>
<dbReference type="RefSeq" id="WP_276234557.1">
    <property type="nucleotide sequence ID" value="NZ_CP119802.1"/>
</dbReference>
<evidence type="ECO:0000256" key="12">
    <source>
        <dbReference type="ARBA" id="ARBA00023152"/>
    </source>
</evidence>
<keyword evidence="8 13" id="KW-0808">Transferase</keyword>
<comment type="caution">
    <text evidence="13">Lacks conserved residue(s) required for the propagation of feature annotation.</text>
</comment>
<evidence type="ECO:0000256" key="10">
    <source>
        <dbReference type="ARBA" id="ARBA00022777"/>
    </source>
</evidence>
<keyword evidence="10 13" id="KW-0418">Kinase</keyword>
<gene>
    <name evidence="13" type="primary">pgk</name>
    <name evidence="17" type="ORF">ACFQJ4_13870</name>
</gene>
<dbReference type="GO" id="GO:0005737">
    <property type="term" value="C:cytoplasm"/>
    <property type="evidence" value="ECO:0007669"/>
    <property type="project" value="UniProtKB-SubCell"/>
</dbReference>
<feature type="binding site" evidence="13">
    <location>
        <position position="115"/>
    </location>
    <ligand>
        <name>substrate</name>
    </ligand>
</feature>
<evidence type="ECO:0000256" key="7">
    <source>
        <dbReference type="ARBA" id="ARBA00022490"/>
    </source>
</evidence>
<comment type="similarity">
    <text evidence="4 13 16">Belongs to the phosphoglycerate kinase family.</text>
</comment>
<comment type="caution">
    <text evidence="17">The sequence shown here is derived from an EMBL/GenBank/DDBJ whole genome shotgun (WGS) entry which is preliminary data.</text>
</comment>
<dbReference type="Proteomes" id="UP001596398">
    <property type="component" value="Unassembled WGS sequence"/>
</dbReference>
<dbReference type="Gene3D" id="3.40.50.1260">
    <property type="entry name" value="Phosphoglycerate kinase, N-terminal domain"/>
    <property type="match status" value="2"/>
</dbReference>
<keyword evidence="11 13" id="KW-0067">ATP-binding</keyword>
<evidence type="ECO:0000256" key="15">
    <source>
        <dbReference type="PIRSR" id="PIRSR000724-2"/>
    </source>
</evidence>
<dbReference type="PRINTS" id="PR00477">
    <property type="entry name" value="PHGLYCKINASE"/>
</dbReference>
<comment type="catalytic activity">
    <reaction evidence="1 13 16">
        <text>(2R)-3-phosphoglycerate + ATP = (2R)-3-phospho-glyceroyl phosphate + ADP</text>
        <dbReference type="Rhea" id="RHEA:14801"/>
        <dbReference type="ChEBI" id="CHEBI:30616"/>
        <dbReference type="ChEBI" id="CHEBI:57604"/>
        <dbReference type="ChEBI" id="CHEBI:58272"/>
        <dbReference type="ChEBI" id="CHEBI:456216"/>
        <dbReference type="EC" id="2.7.2.3"/>
    </reaction>
</comment>
<evidence type="ECO:0000256" key="3">
    <source>
        <dbReference type="ARBA" id="ARBA00004838"/>
    </source>
</evidence>
<dbReference type="PIRSF" id="PIRSF000724">
    <property type="entry name" value="Pgk"/>
    <property type="match status" value="1"/>
</dbReference>
<keyword evidence="7 13" id="KW-0963">Cytoplasm</keyword>
<dbReference type="FunFam" id="3.40.50.1260:FF:000006">
    <property type="entry name" value="Phosphoglycerate kinase"/>
    <property type="match status" value="1"/>
</dbReference>
<dbReference type="PANTHER" id="PTHR11406:SF23">
    <property type="entry name" value="PHOSPHOGLYCERATE KINASE 1, CHLOROPLASTIC-RELATED"/>
    <property type="match status" value="1"/>
</dbReference>
<dbReference type="FunFam" id="3.40.50.1260:FF:000012">
    <property type="entry name" value="Phosphoglycerate kinase"/>
    <property type="match status" value="1"/>
</dbReference>
<dbReference type="HAMAP" id="MF_00145">
    <property type="entry name" value="Phosphoglyc_kinase"/>
    <property type="match status" value="1"/>
</dbReference>
<feature type="binding site" evidence="14">
    <location>
        <position position="155"/>
    </location>
    <ligand>
        <name>(2R)-3-phosphoglycerate</name>
        <dbReference type="ChEBI" id="CHEBI:58272"/>
    </ligand>
</feature>
<feature type="binding site" evidence="14">
    <location>
        <position position="115"/>
    </location>
    <ligand>
        <name>(2R)-3-phosphoglycerate</name>
        <dbReference type="ChEBI" id="CHEBI:58272"/>
    </ligand>
</feature>
<evidence type="ECO:0000256" key="11">
    <source>
        <dbReference type="ARBA" id="ARBA00022840"/>
    </source>
</evidence>
<name>A0ABD5ZSP9_9EURY</name>
<dbReference type="GeneID" id="79268119"/>